<evidence type="ECO:0000313" key="2">
    <source>
        <dbReference type="EMBL" id="NNH77852.1"/>
    </source>
</evidence>
<evidence type="ECO:0000256" key="1">
    <source>
        <dbReference type="SAM" id="MobiDB-lite"/>
    </source>
</evidence>
<organism evidence="2 3">
    <name type="scientific">Acinetobacter terrae</name>
    <dbReference type="NCBI Taxonomy" id="2731247"/>
    <lineage>
        <taxon>Bacteria</taxon>
        <taxon>Pseudomonadati</taxon>
        <taxon>Pseudomonadota</taxon>
        <taxon>Gammaproteobacteria</taxon>
        <taxon>Moraxellales</taxon>
        <taxon>Moraxellaceae</taxon>
        <taxon>Acinetobacter</taxon>
        <taxon>Acinetobacter Taxon 24</taxon>
    </lineage>
</organism>
<sequence length="171" mass="19256">MKALSVIELAKLYGMNRQSIYKRINKGDLSKNSDGKIDLSEAIRVFGEPSQRSTPDVTTLQSSTVQKSAEVDILKQQVDMLRKQLELAQDREIFQREQLQAKDEQLYSLQLLLGAPKAQQSEAVAEPIPEPEIKKDLESTSKVVESDNGHQLEKKPKRPGLFGRVIRAVLE</sequence>
<dbReference type="EMBL" id="JABERL010000022">
    <property type="protein sequence ID" value="NNH77852.1"/>
    <property type="molecule type" value="Genomic_DNA"/>
</dbReference>
<dbReference type="InterPro" id="IPR047783">
    <property type="entry name" value="ORF2/OrfX-like"/>
</dbReference>
<proteinExistence type="predicted"/>
<feature type="region of interest" description="Disordered" evidence="1">
    <location>
        <begin position="120"/>
        <end position="158"/>
    </location>
</feature>
<gene>
    <name evidence="2" type="ORF">HLH17_09300</name>
</gene>
<dbReference type="Proteomes" id="UP000569202">
    <property type="component" value="Unassembled WGS sequence"/>
</dbReference>
<dbReference type="RefSeq" id="WP_171540439.1">
    <property type="nucleotide sequence ID" value="NZ_JABERL010000022.1"/>
</dbReference>
<evidence type="ECO:0000313" key="3">
    <source>
        <dbReference type="Proteomes" id="UP000569202"/>
    </source>
</evidence>
<evidence type="ECO:0008006" key="4">
    <source>
        <dbReference type="Google" id="ProtNLM"/>
    </source>
</evidence>
<protein>
    <recommendedName>
        <fullName evidence="4">DNA-binding protein</fullName>
    </recommendedName>
</protein>
<reference evidence="2 3" key="1">
    <citation type="submission" date="2020-04" db="EMBL/GenBank/DDBJ databases">
        <title>Acinetobacter Taxon 24.</title>
        <authorList>
            <person name="Nemec A."/>
            <person name="Radolfova-Krizova L."/>
            <person name="Higgins P.G."/>
            <person name="Spanelova P."/>
        </authorList>
    </citation>
    <scope>NUCLEOTIDE SEQUENCE [LARGE SCALE GENOMIC DNA]</scope>
    <source>
        <strain evidence="2 3">ANC 5380</strain>
    </source>
</reference>
<accession>A0A7Y2RFI0</accession>
<feature type="compositionally biased region" description="Basic and acidic residues" evidence="1">
    <location>
        <begin position="131"/>
        <end position="154"/>
    </location>
</feature>
<comment type="caution">
    <text evidence="2">The sequence shown here is derived from an EMBL/GenBank/DDBJ whole genome shotgun (WGS) entry which is preliminary data.</text>
</comment>
<dbReference type="NCBIfam" id="NF038291">
    <property type="entry name" value="rep_pAB02_ORF2"/>
    <property type="match status" value="1"/>
</dbReference>
<name>A0A7Y2RFI0_9GAMM</name>
<dbReference type="AlphaFoldDB" id="A0A7Y2RFI0"/>